<dbReference type="RefSeq" id="WP_142524605.1">
    <property type="nucleotide sequence ID" value="NZ_CABFUZ020000083.1"/>
</dbReference>
<evidence type="ECO:0000313" key="2">
    <source>
        <dbReference type="Proteomes" id="UP000381693"/>
    </source>
</evidence>
<evidence type="ECO:0000313" key="1">
    <source>
        <dbReference type="EMBL" id="VVM05309.1"/>
    </source>
</evidence>
<organism evidence="1 2">
    <name type="scientific">Methylacidimicrobium cyclopophantes</name>
    <dbReference type="NCBI Taxonomy" id="1041766"/>
    <lineage>
        <taxon>Bacteria</taxon>
        <taxon>Pseudomonadati</taxon>
        <taxon>Verrucomicrobiota</taxon>
        <taxon>Methylacidimicrobium</taxon>
    </lineage>
</organism>
<dbReference type="Gene3D" id="2.40.10.120">
    <property type="match status" value="1"/>
</dbReference>
<dbReference type="InterPro" id="IPR009003">
    <property type="entry name" value="Peptidase_S1_PA"/>
</dbReference>
<reference evidence="1" key="1">
    <citation type="submission" date="2019-09" db="EMBL/GenBank/DDBJ databases">
        <authorList>
            <person name="Cremers G."/>
        </authorList>
    </citation>
    <scope>NUCLEOTIDE SEQUENCE [LARGE SCALE GENOMIC DNA]</scope>
    <source>
        <strain evidence="1">3B</strain>
    </source>
</reference>
<dbReference type="InterPro" id="IPR011990">
    <property type="entry name" value="TPR-like_helical_dom_sf"/>
</dbReference>
<dbReference type="GO" id="GO:0006508">
    <property type="term" value="P:proteolysis"/>
    <property type="evidence" value="ECO:0007669"/>
    <property type="project" value="UniProtKB-KW"/>
</dbReference>
<dbReference type="AlphaFoldDB" id="A0A5E6M6Y1"/>
<proteinExistence type="predicted"/>
<keyword evidence="2" id="KW-1185">Reference proteome</keyword>
<name>A0A5E6M6Y1_9BACT</name>
<dbReference type="InterPro" id="IPR001940">
    <property type="entry name" value="Peptidase_S1C"/>
</dbReference>
<comment type="caution">
    <text evidence="1">The sequence shown here is derived from an EMBL/GenBank/DDBJ whole genome shotgun (WGS) entry which is preliminary data.</text>
</comment>
<dbReference type="SUPFAM" id="SSF48452">
    <property type="entry name" value="TPR-like"/>
    <property type="match status" value="1"/>
</dbReference>
<dbReference type="GO" id="GO:0004252">
    <property type="term" value="F:serine-type endopeptidase activity"/>
    <property type="evidence" value="ECO:0007669"/>
    <property type="project" value="InterPro"/>
</dbReference>
<sequence>MVGKGREMQEDACCNPLIMSDVAFGNAGRRVEVRSRIALVRVFGPYSKNGAAEKLRRISRVAVPALSALLAFLPPAGSADGIRIDRNERPNEAIVRVISYQEDGPGIVRMTGTGFFVNAHGQLITNRHLLSRALFCAVLGPDEEPLRVERVLAEAGDLVLVQIALPSGGKVGALPLRKSPPVPGEPIRIEGYPLGIGPTTSSGKVVGFRQRPYQGSRSFEVDAPIFVGNSGGPVLDDRGQVVGVSTFRLREGQNPFGGALCPHVLMEESRIVDLPFADWSRRTRGGTRVAGAAAKGWRALQRGEIQSARHFFLSALRNQPRAPLLNQGLAEALLESGRPKEAALALSTAIEERPKDFLAHLRLASVYRRLGKAESAAAEDAISRRIEGAIFLRIRTEVAAREQAGLPGLWQKARFILQGPAEPRAN</sequence>
<dbReference type="PANTHER" id="PTHR43019">
    <property type="entry name" value="SERINE ENDOPROTEASE DEGS"/>
    <property type="match status" value="1"/>
</dbReference>
<protein>
    <submittedName>
        <fullName evidence="1">Periplasmic pH-dependent serine endoprotease DegQ</fullName>
        <ecNumber evidence="1">3.4.21.107</ecNumber>
    </submittedName>
</protein>
<keyword evidence="1" id="KW-0378">Hydrolase</keyword>
<dbReference type="PANTHER" id="PTHR43019:SF23">
    <property type="entry name" value="PROTEASE DO-LIKE 5, CHLOROPLASTIC"/>
    <property type="match status" value="1"/>
</dbReference>
<accession>A0A5E6M6Y1</accession>
<dbReference type="PRINTS" id="PR00834">
    <property type="entry name" value="PROTEASES2C"/>
</dbReference>
<dbReference type="Pfam" id="PF13432">
    <property type="entry name" value="TPR_16"/>
    <property type="match status" value="1"/>
</dbReference>
<dbReference type="Proteomes" id="UP000381693">
    <property type="component" value="Unassembled WGS sequence"/>
</dbReference>
<dbReference type="EMBL" id="CABFUZ020000083">
    <property type="protein sequence ID" value="VVM05309.1"/>
    <property type="molecule type" value="Genomic_DNA"/>
</dbReference>
<dbReference type="SUPFAM" id="SSF50494">
    <property type="entry name" value="Trypsin-like serine proteases"/>
    <property type="match status" value="1"/>
</dbReference>
<dbReference type="Pfam" id="PF13365">
    <property type="entry name" value="Trypsin_2"/>
    <property type="match status" value="1"/>
</dbReference>
<gene>
    <name evidence="1" type="primary">degQ</name>
    <name evidence="1" type="ORF">MAMC_00508</name>
</gene>
<dbReference type="OrthoDB" id="184639at2"/>
<dbReference type="EC" id="3.4.21.107" evidence="1"/>
<dbReference type="Gene3D" id="1.25.40.10">
    <property type="entry name" value="Tetratricopeptide repeat domain"/>
    <property type="match status" value="1"/>
</dbReference>